<name>A0A100WB31_MYCCR</name>
<sequence>MDRYIYKGINYTPGRLVEELIRTGVASPGARGMEIEDALNQIADANGIDRATVSPDEFPRPCAV</sequence>
<reference evidence="2" key="2">
    <citation type="submission" date="2016-02" db="EMBL/GenBank/DDBJ databases">
        <title>Draft genome sequence of five rapidly growing Mycobacterium species.</title>
        <authorList>
            <person name="Katahira K."/>
            <person name="Gotou Y."/>
            <person name="Iida K."/>
            <person name="Ogura Y."/>
            <person name="Hayashi T."/>
        </authorList>
    </citation>
    <scope>NUCLEOTIDE SEQUENCE [LARGE SCALE GENOMIC DNA]</scope>
    <source>
        <strain evidence="2">JCM15298</strain>
    </source>
</reference>
<dbReference type="AlphaFoldDB" id="A0A100WB31"/>
<evidence type="ECO:0000313" key="2">
    <source>
        <dbReference type="Proteomes" id="UP000069443"/>
    </source>
</evidence>
<dbReference type="OrthoDB" id="4763019at2"/>
<accession>A0A100WB31</accession>
<gene>
    <name evidence="1" type="ORF">RMCC_1882</name>
</gene>
<comment type="caution">
    <text evidence="1">The sequence shown here is derived from an EMBL/GenBank/DDBJ whole genome shotgun (WGS) entry which is preliminary data.</text>
</comment>
<organism evidence="1 2">
    <name type="scientific">Mycolicibacterium canariasense</name>
    <name type="common">Mycobacterium canariasense</name>
    <dbReference type="NCBI Taxonomy" id="228230"/>
    <lineage>
        <taxon>Bacteria</taxon>
        <taxon>Bacillati</taxon>
        <taxon>Actinomycetota</taxon>
        <taxon>Actinomycetes</taxon>
        <taxon>Mycobacteriales</taxon>
        <taxon>Mycobacteriaceae</taxon>
        <taxon>Mycolicibacterium</taxon>
    </lineage>
</organism>
<keyword evidence="2" id="KW-1185">Reference proteome</keyword>
<dbReference type="EMBL" id="BCSY01000035">
    <property type="protein sequence ID" value="GAS94916.1"/>
    <property type="molecule type" value="Genomic_DNA"/>
</dbReference>
<proteinExistence type="predicted"/>
<reference evidence="2" key="1">
    <citation type="journal article" date="2016" name="Genome Announc.">
        <title>Draft Genome Sequences of Five Rapidly Growing Mycobacterium Species, M. thermoresistibile, M. fortuitum subsp. acetamidolyticum, M. canariasense, M. brisbanense, and M. novocastrense.</title>
        <authorList>
            <person name="Katahira K."/>
            <person name="Ogura Y."/>
            <person name="Gotoh Y."/>
            <person name="Hayashi T."/>
        </authorList>
    </citation>
    <scope>NUCLEOTIDE SEQUENCE [LARGE SCALE GENOMIC DNA]</scope>
    <source>
        <strain evidence="2">JCM15298</strain>
    </source>
</reference>
<dbReference type="RefSeq" id="WP_062656094.1">
    <property type="nucleotide sequence ID" value="NZ_BCSY01000035.1"/>
</dbReference>
<protein>
    <submittedName>
        <fullName evidence="1">Gp233</fullName>
    </submittedName>
</protein>
<dbReference type="Proteomes" id="UP000069443">
    <property type="component" value="Unassembled WGS sequence"/>
</dbReference>
<evidence type="ECO:0000313" key="1">
    <source>
        <dbReference type="EMBL" id="GAS94916.1"/>
    </source>
</evidence>